<dbReference type="EMBL" id="JAWDID010000044">
    <property type="protein sequence ID" value="MDU0342583.1"/>
    <property type="molecule type" value="Genomic_DNA"/>
</dbReference>
<protein>
    <submittedName>
        <fullName evidence="1">Uncharacterized protein</fullName>
    </submittedName>
</protein>
<keyword evidence="2" id="KW-1185">Reference proteome</keyword>
<comment type="caution">
    <text evidence="1">The sequence shown here is derived from an EMBL/GenBank/DDBJ whole genome shotgun (WGS) entry which is preliminary data.</text>
</comment>
<dbReference type="Proteomes" id="UP001254257">
    <property type="component" value="Unassembled WGS sequence"/>
</dbReference>
<reference evidence="1 2" key="1">
    <citation type="submission" date="2023-09" db="EMBL/GenBank/DDBJ databases">
        <title>Whole genome shotgun sequencing (WGS) of Bosea sp. ZW T0_25, isolated from stored onions (Allium cepa).</title>
        <authorList>
            <person name="Stoll D.A."/>
            <person name="Huch M."/>
        </authorList>
    </citation>
    <scope>NUCLEOTIDE SEQUENCE [LARGE SCALE GENOMIC DNA]</scope>
    <source>
        <strain evidence="1 2">ZW T0_25</strain>
    </source>
</reference>
<organism evidence="1 2">
    <name type="scientific">Bosea rubneri</name>
    <dbReference type="NCBI Taxonomy" id="3075434"/>
    <lineage>
        <taxon>Bacteria</taxon>
        <taxon>Pseudomonadati</taxon>
        <taxon>Pseudomonadota</taxon>
        <taxon>Alphaproteobacteria</taxon>
        <taxon>Hyphomicrobiales</taxon>
        <taxon>Boseaceae</taxon>
        <taxon>Bosea</taxon>
    </lineage>
</organism>
<evidence type="ECO:0000313" key="2">
    <source>
        <dbReference type="Proteomes" id="UP001254257"/>
    </source>
</evidence>
<gene>
    <name evidence="1" type="ORF">RKE40_22020</name>
</gene>
<dbReference type="RefSeq" id="WP_316020351.1">
    <property type="nucleotide sequence ID" value="NZ_JAWDID010000044.1"/>
</dbReference>
<sequence length="188" mass="20197">MSRFAMVALALRASVGLARPGLAQAAKDEMQILRISKPGAEKARVFGFWKERIAVLNKTALVELKPGQNGPFDILWKEFRDGDTTIVASILFDGGEGGCDMGANSSSSTQSWAANCPARIVTIAADGAQSVRDSRACFQWFPLASLDDPPEPGERSYASYDAAKKTVSLGVTAKAKFVRACTRNVRLP</sequence>
<proteinExistence type="predicted"/>
<name>A0ABU3SCS2_9HYPH</name>
<evidence type="ECO:0000313" key="1">
    <source>
        <dbReference type="EMBL" id="MDU0342583.1"/>
    </source>
</evidence>
<accession>A0ABU3SCS2</accession>